<dbReference type="EMBL" id="LT859958">
    <property type="protein sequence ID" value="SMX55213.1"/>
    <property type="molecule type" value="Genomic_DNA"/>
</dbReference>
<dbReference type="Proteomes" id="UP000195514">
    <property type="component" value="Chromosome I"/>
</dbReference>
<proteinExistence type="predicted"/>
<gene>
    <name evidence="2" type="ORF">CFX1CAM_2148</name>
</gene>
<evidence type="ECO:0000313" key="3">
    <source>
        <dbReference type="Proteomes" id="UP000195514"/>
    </source>
</evidence>
<dbReference type="SMART" id="SM00347">
    <property type="entry name" value="HTH_MARR"/>
    <property type="match status" value="1"/>
</dbReference>
<name>A0A1Y6K6E6_9CHLR</name>
<protein>
    <submittedName>
        <fullName evidence="2">Putative DNA-binding protein</fullName>
    </submittedName>
</protein>
<dbReference type="InterPro" id="IPR036388">
    <property type="entry name" value="WH-like_DNA-bd_sf"/>
</dbReference>
<keyword evidence="3" id="KW-1185">Reference proteome</keyword>
<dbReference type="InterPro" id="IPR036390">
    <property type="entry name" value="WH_DNA-bd_sf"/>
</dbReference>
<dbReference type="SUPFAM" id="SSF46785">
    <property type="entry name" value="Winged helix' DNA-binding domain"/>
    <property type="match status" value="1"/>
</dbReference>
<sequence length="156" mass="17955">MIKLNNNRNDFCDLALLERVNADPDISQSDLAQDLSIAIGTVNRRLQQLVKNDFIQVERTHRRKLRYTLTPKGRTLYRTLTQAYIKQSFDVYRQVRQQVKDVLKAVTDAGITTVRLNGEGDVRDVCRLTCLEYHVKITNDPDAPEIVVDGLDIRIE</sequence>
<dbReference type="AlphaFoldDB" id="A0A1Y6K6E6"/>
<accession>A0A1Y6K6E6</accession>
<organism evidence="2 3">
    <name type="scientific">Candidatus Brevifilum fermentans</name>
    <dbReference type="NCBI Taxonomy" id="1986204"/>
    <lineage>
        <taxon>Bacteria</taxon>
        <taxon>Bacillati</taxon>
        <taxon>Chloroflexota</taxon>
        <taxon>Anaerolineae</taxon>
        <taxon>Anaerolineales</taxon>
        <taxon>Anaerolineaceae</taxon>
        <taxon>Candidatus Brevifilum</taxon>
    </lineage>
</organism>
<feature type="domain" description="HTH marR-type" evidence="1">
    <location>
        <begin position="3"/>
        <end position="100"/>
    </location>
</feature>
<evidence type="ECO:0000259" key="1">
    <source>
        <dbReference type="SMART" id="SM00347"/>
    </source>
</evidence>
<dbReference type="InterPro" id="IPR000835">
    <property type="entry name" value="HTH_MarR-typ"/>
</dbReference>
<dbReference type="Pfam" id="PF13412">
    <property type="entry name" value="HTH_24"/>
    <property type="match status" value="1"/>
</dbReference>
<evidence type="ECO:0000313" key="2">
    <source>
        <dbReference type="EMBL" id="SMX55213.1"/>
    </source>
</evidence>
<dbReference type="RefSeq" id="WP_087863000.1">
    <property type="nucleotide sequence ID" value="NZ_LT859958.1"/>
</dbReference>
<dbReference type="Gene3D" id="1.10.10.10">
    <property type="entry name" value="Winged helix-like DNA-binding domain superfamily/Winged helix DNA-binding domain"/>
    <property type="match status" value="1"/>
</dbReference>
<dbReference type="KEGG" id="abat:CFX1CAM_2148"/>
<dbReference type="GO" id="GO:0003677">
    <property type="term" value="F:DNA binding"/>
    <property type="evidence" value="ECO:0007669"/>
    <property type="project" value="UniProtKB-KW"/>
</dbReference>
<dbReference type="OrthoDB" id="8537236at2"/>
<reference evidence="3" key="1">
    <citation type="submission" date="2017-05" db="EMBL/GenBank/DDBJ databases">
        <authorList>
            <person name="Kirkegaard R."/>
            <person name="Mcilroy J S."/>
        </authorList>
    </citation>
    <scope>NUCLEOTIDE SEQUENCE [LARGE SCALE GENOMIC DNA]</scope>
</reference>
<keyword evidence="2" id="KW-0238">DNA-binding</keyword>
<dbReference type="GO" id="GO:0003700">
    <property type="term" value="F:DNA-binding transcription factor activity"/>
    <property type="evidence" value="ECO:0007669"/>
    <property type="project" value="InterPro"/>
</dbReference>